<proteinExistence type="predicted"/>
<organism evidence="3 4">
    <name type="scientific">Pseudomonas fluorescens</name>
    <dbReference type="NCBI Taxonomy" id="294"/>
    <lineage>
        <taxon>Bacteria</taxon>
        <taxon>Pseudomonadati</taxon>
        <taxon>Pseudomonadota</taxon>
        <taxon>Gammaproteobacteria</taxon>
        <taxon>Pseudomonadales</taxon>
        <taxon>Pseudomonadaceae</taxon>
        <taxon>Pseudomonas</taxon>
    </lineage>
</organism>
<dbReference type="SUPFAM" id="SSF82199">
    <property type="entry name" value="SET domain"/>
    <property type="match status" value="1"/>
</dbReference>
<gene>
    <name evidence="3" type="ORF">IFU03_04895</name>
</gene>
<evidence type="ECO:0000256" key="1">
    <source>
        <dbReference type="SAM" id="MobiDB-lite"/>
    </source>
</evidence>
<feature type="region of interest" description="Disordered" evidence="1">
    <location>
        <begin position="1"/>
        <end position="41"/>
    </location>
</feature>
<feature type="region of interest" description="Disordered" evidence="1">
    <location>
        <begin position="1604"/>
        <end position="1637"/>
    </location>
</feature>
<dbReference type="Pfam" id="PF00856">
    <property type="entry name" value="SET"/>
    <property type="match status" value="1"/>
</dbReference>
<name>A0AAE2U2I8_PSEFL</name>
<dbReference type="InterPro" id="IPR001214">
    <property type="entry name" value="SET_dom"/>
</dbReference>
<dbReference type="EMBL" id="JACYNJ010000002">
    <property type="protein sequence ID" value="MBD8269090.1"/>
    <property type="molecule type" value="Genomic_DNA"/>
</dbReference>
<reference evidence="3" key="1">
    <citation type="journal article" date="2020" name="FEMS Microbiol. Ecol.">
        <title>Temporal dynamics of bacterial communities during seed development and maturation.</title>
        <authorList>
            <person name="Chesneau G."/>
            <person name="Torres-Cortes G."/>
            <person name="Briand M."/>
            <person name="Darrasse A."/>
            <person name="Preveaux A."/>
            <person name="Marais C."/>
            <person name="Jacques M.A."/>
            <person name="Shade A."/>
            <person name="Barret M."/>
        </authorList>
    </citation>
    <scope>NUCLEOTIDE SEQUENCE</scope>
    <source>
        <strain evidence="3">CFBP13533</strain>
    </source>
</reference>
<evidence type="ECO:0000259" key="2">
    <source>
        <dbReference type="PROSITE" id="PS50280"/>
    </source>
</evidence>
<dbReference type="Proteomes" id="UP000610293">
    <property type="component" value="Unassembled WGS sequence"/>
</dbReference>
<dbReference type="Gene3D" id="2.170.270.10">
    <property type="entry name" value="SET domain"/>
    <property type="match status" value="1"/>
</dbReference>
<sequence>MAGISPTLTDTRLPLPNPDHPSDAGAPPVLPSEQAAPRSAAKTPLGHLAGALSWPIPPDADEQRRLRLITLNHAHHLGDQPLVMQTRGGVLEFLRYHQPLPAEVGNDPARIIETLVDSPQGQLMGKALQQRLQGIGNPTDYLLAGITLQMDPESIGNPHRHKIAGFDLSNEHYWGLHPCDLVKGLAHHLSAEGKTSAGLADVGAYLLLARSAPQFLINDIPATVKVGSHAWASLTIAAMTIEAQIPGKVPGMAFADVMSTADNARAAAPAITQAVGMATLLDWGVTHGVLTKRNNDDYLFAQLQSVQVTFNAQLQVRLSASSALDKELPTRAGIAREKLIERFGDLGNFFEEKIFSTDQRLGASEQTGLGGSHSLLDIAMMDWPNPRPFKVDALASSLKVDDVHTVLAALNANPRFGVREAFETRFNRAIEQKKSAVTTTVRHLIAQLPLEDRKNVEFGTISFFQEGSYVIGGGFTDRTPGPNKPGLLVKTQRDGALTQAYEINFNKGTIERTALSRAKKQELRTANRVSTTKTFIPRDAADFARATVANDLPPNSFDSQRSRRVGEAFVEHLELDDPAIKEQARGQTTLDKLQGGPKPLSEFLLNLVPFRSAIVNFQKGDYGDGALDLALDVFGFLTAGVAVAGKLIKIGRSALATGAKALRAANVIGVASIEMLNPVSGLGGIASLVGSGGLYLLSKGAKVVNRLRGASGSYDVLKAVSKEYDAAALGSLNVAGQAVEGGAVLKNGHWYAFDADTMRPYGSPLEAFKVETRAIAGEVDIAHLDELSELSHELFGHFKVPDTRIAGLTRNSQGVYVATDGHLSHICHVDSSGEMAVYEVRQVTRTQDGVVQARVYHNNRQTELLVQHVQGDEWRRLGAPGGGQITAEHLRAWEALSPEQQASVTRKGFAKKNHLPQKTFEYYVKPDGQLSSTGVIVRDRPAVTSPIKVNETHLRDWQNMTQVERDEMTLDGFIGLHNLRPTTIRSYVRHNGTLTSKGDALVQAADPTRSNQIADDHLRQWDELLAQVDNLLTSEQFATQRGLNPRSWARLVNADGSLTQDGARRLERARQASAIQASTPMADHLRQWQVLPHEQQQSLTREGFARQKNIHPTVFERYVQPDGQLTATGVAARDRAPNTPFHKVTETHLSAWQNLSQSERDALTFKGFSELYHINPNTFKTHVRQNGTLSPIGMDLQGRTTGVVFNTITDDHFRQWKAHAENLDNRVTQAQFITDNRLNSAIWRVWVNVDGSLKKNASARLERAALGQITHMPSAPMKGITAEHLREWQALQAVQQQSLTRKGFARQKNIRPRVFERYVQPDGQLTDIGVALRDRAPYTPFHKVTETHLSAWQSLSQPEREALTLDGFSELYHINPNTFKTYARQDGIPSQAGIELLGRAAGVPPETITDDHLRLWKAHLENPDNPVTQAQFIADNGFHPATWRDWVNPDGSLKKKTLERLERAALVPRTHTPNAPMRVVTAEHLREWEALPAAQQQSLTRQGFTLQKHISRRTFEYYVQPDGKLSSTGVIVRDRATNTPFDRVSDTHITMWIDMTPQARGTMTIEGFAGHHNLNVDTFRTYVRADGSLKHAGKTLVNRSLLKRPAPAPLDAPQPKVVDLTPHPEAPHGPEAPGPSSVVPPVVIKIEPIVSPPLPRHRIDNTLPILQDPQNPRLSLTQAIEGPIDTIRVTHWNGLLDGLDSATRQRISMQMKASIKDWLRTEGQHQSRFDEILEVVTALDDGGPNRGASVWARRDIAQFEVLGPYAGKYHASEASLFAEQRKQGSRAVLTYLFGTRSGNRSVSALHTGNTLSLINTSQLGTGPAWKSNNVISVAVGKNLTFYVALNDIKKGEELLVDYGPLYNTVPDIAIKPDPVQ</sequence>
<feature type="domain" description="SET" evidence="2">
    <location>
        <begin position="1731"/>
        <end position="1859"/>
    </location>
</feature>
<dbReference type="PROSITE" id="PS50280">
    <property type="entry name" value="SET"/>
    <property type="match status" value="1"/>
</dbReference>
<protein>
    <submittedName>
        <fullName evidence="3">SET domain-containing protein</fullName>
    </submittedName>
</protein>
<feature type="compositionally biased region" description="Polar residues" evidence="1">
    <location>
        <begin position="1"/>
        <end position="10"/>
    </location>
</feature>
<comment type="caution">
    <text evidence="3">The sequence shown here is derived from an EMBL/GenBank/DDBJ whole genome shotgun (WGS) entry which is preliminary data.</text>
</comment>
<accession>A0AAE2U2I8</accession>
<evidence type="ECO:0000313" key="4">
    <source>
        <dbReference type="Proteomes" id="UP000610293"/>
    </source>
</evidence>
<evidence type="ECO:0000313" key="3">
    <source>
        <dbReference type="EMBL" id="MBD8269090.1"/>
    </source>
</evidence>
<dbReference type="InterPro" id="IPR046341">
    <property type="entry name" value="SET_dom_sf"/>
</dbReference>